<keyword evidence="3" id="KW-1185">Reference proteome</keyword>
<dbReference type="Gene3D" id="3.40.630.30">
    <property type="match status" value="1"/>
</dbReference>
<gene>
    <name evidence="2" type="ORF">C496_11083</name>
</gene>
<dbReference type="eggNOG" id="arCOG00844">
    <property type="taxonomic scope" value="Archaea"/>
</dbReference>
<feature type="domain" description="N-acetyltransferase" evidence="1">
    <location>
        <begin position="1"/>
        <end position="149"/>
    </location>
</feature>
<accession>L9VUM0</accession>
<evidence type="ECO:0000259" key="1">
    <source>
        <dbReference type="PROSITE" id="PS51186"/>
    </source>
</evidence>
<evidence type="ECO:0000313" key="3">
    <source>
        <dbReference type="Proteomes" id="UP000011599"/>
    </source>
</evidence>
<dbReference type="PROSITE" id="PS51186">
    <property type="entry name" value="GNAT"/>
    <property type="match status" value="1"/>
</dbReference>
<dbReference type="AlphaFoldDB" id="L9VUM0"/>
<dbReference type="CDD" id="cd04301">
    <property type="entry name" value="NAT_SF"/>
    <property type="match status" value="1"/>
</dbReference>
<reference evidence="2 3" key="1">
    <citation type="journal article" date="2014" name="PLoS Genet.">
        <title>Phylogenetically driven sequencing of extremely halophilic archaea reveals strategies for static and dynamic osmo-response.</title>
        <authorList>
            <person name="Becker E.A."/>
            <person name="Seitzer P.M."/>
            <person name="Tritt A."/>
            <person name="Larsen D."/>
            <person name="Krusor M."/>
            <person name="Yao A.I."/>
            <person name="Wu D."/>
            <person name="Madern D."/>
            <person name="Eisen J.A."/>
            <person name="Darling A.E."/>
            <person name="Facciotti M.T."/>
        </authorList>
    </citation>
    <scope>NUCLEOTIDE SEQUENCE [LARGE SCALE GENOMIC DNA]</scope>
    <source>
        <strain evidence="2 3">GA33</strain>
    </source>
</reference>
<dbReference type="Proteomes" id="UP000011599">
    <property type="component" value="Unassembled WGS sequence"/>
</dbReference>
<organism evidence="2 3">
    <name type="scientific">Natronorubrum tibetense GA33</name>
    <dbReference type="NCBI Taxonomy" id="1114856"/>
    <lineage>
        <taxon>Archaea</taxon>
        <taxon>Methanobacteriati</taxon>
        <taxon>Methanobacteriota</taxon>
        <taxon>Stenosarchaea group</taxon>
        <taxon>Halobacteria</taxon>
        <taxon>Halobacteriales</taxon>
        <taxon>Natrialbaceae</taxon>
        <taxon>Natronorubrum</taxon>
    </lineage>
</organism>
<protein>
    <submittedName>
        <fullName evidence="2">N-acetyltransferase GCN5</fullName>
    </submittedName>
</protein>
<keyword evidence="2" id="KW-0808">Transferase</keyword>
<sequence>MRAAYDDLLPADVLEQFDPDPPDEAVREYAARLREGQNSIVLADIDGGARGYSYFRWGDDTKSFVGPNEAGLKEIYVEPDYWGEGVGTALLERGLDSLPASIERVKLEMLNGNDLGHRFYDARGFERTGSSEFEIGDESYPTAIYTLEL</sequence>
<name>L9VUM0_9EURY</name>
<dbReference type="InterPro" id="IPR016181">
    <property type="entry name" value="Acyl_CoA_acyltransferase"/>
</dbReference>
<dbReference type="SUPFAM" id="SSF55729">
    <property type="entry name" value="Acyl-CoA N-acyltransferases (Nat)"/>
    <property type="match status" value="1"/>
</dbReference>
<dbReference type="STRING" id="1114856.GCA_000383975_02639"/>
<evidence type="ECO:0000313" key="2">
    <source>
        <dbReference type="EMBL" id="ELY40726.1"/>
    </source>
</evidence>
<comment type="caution">
    <text evidence="2">The sequence shown here is derived from an EMBL/GenBank/DDBJ whole genome shotgun (WGS) entry which is preliminary data.</text>
</comment>
<dbReference type="EMBL" id="AOHW01000031">
    <property type="protein sequence ID" value="ELY40726.1"/>
    <property type="molecule type" value="Genomic_DNA"/>
</dbReference>
<dbReference type="Pfam" id="PF00583">
    <property type="entry name" value="Acetyltransf_1"/>
    <property type="match status" value="1"/>
</dbReference>
<proteinExistence type="predicted"/>
<dbReference type="InterPro" id="IPR000182">
    <property type="entry name" value="GNAT_dom"/>
</dbReference>
<dbReference type="PATRIC" id="fig|1114856.3.peg.2306"/>
<dbReference type="GO" id="GO:0016747">
    <property type="term" value="F:acyltransferase activity, transferring groups other than amino-acyl groups"/>
    <property type="evidence" value="ECO:0007669"/>
    <property type="project" value="InterPro"/>
</dbReference>